<organism evidence="1 2">
    <name type="scientific">Aspergillus pseudotamarii</name>
    <dbReference type="NCBI Taxonomy" id="132259"/>
    <lineage>
        <taxon>Eukaryota</taxon>
        <taxon>Fungi</taxon>
        <taxon>Dikarya</taxon>
        <taxon>Ascomycota</taxon>
        <taxon>Pezizomycotina</taxon>
        <taxon>Eurotiomycetes</taxon>
        <taxon>Eurotiomycetidae</taxon>
        <taxon>Eurotiales</taxon>
        <taxon>Aspergillaceae</taxon>
        <taxon>Aspergillus</taxon>
        <taxon>Aspergillus subgen. Circumdati</taxon>
    </lineage>
</organism>
<gene>
    <name evidence="1" type="ORF">BDV38DRAFT_239662</name>
</gene>
<evidence type="ECO:0000313" key="1">
    <source>
        <dbReference type="EMBL" id="KAE8140400.1"/>
    </source>
</evidence>
<dbReference type="AlphaFoldDB" id="A0A5N6T289"/>
<reference evidence="1 2" key="1">
    <citation type="submission" date="2019-04" db="EMBL/GenBank/DDBJ databases">
        <title>Friends and foes A comparative genomics study of 23 Aspergillus species from section Flavi.</title>
        <authorList>
            <consortium name="DOE Joint Genome Institute"/>
            <person name="Kjaerbolling I."/>
            <person name="Vesth T."/>
            <person name="Frisvad J.C."/>
            <person name="Nybo J.L."/>
            <person name="Theobald S."/>
            <person name="Kildgaard S."/>
            <person name="Isbrandt T."/>
            <person name="Kuo A."/>
            <person name="Sato A."/>
            <person name="Lyhne E.K."/>
            <person name="Kogle M.E."/>
            <person name="Wiebenga A."/>
            <person name="Kun R.S."/>
            <person name="Lubbers R.J."/>
            <person name="Makela M.R."/>
            <person name="Barry K."/>
            <person name="Chovatia M."/>
            <person name="Clum A."/>
            <person name="Daum C."/>
            <person name="Haridas S."/>
            <person name="He G."/>
            <person name="LaButti K."/>
            <person name="Lipzen A."/>
            <person name="Mondo S."/>
            <person name="Riley R."/>
            <person name="Salamov A."/>
            <person name="Simmons B.A."/>
            <person name="Magnuson J.K."/>
            <person name="Henrissat B."/>
            <person name="Mortensen U.H."/>
            <person name="Larsen T.O."/>
            <person name="Devries R.P."/>
            <person name="Grigoriev I.V."/>
            <person name="Machida M."/>
            <person name="Baker S.E."/>
            <person name="Andersen M.R."/>
        </authorList>
    </citation>
    <scope>NUCLEOTIDE SEQUENCE [LARGE SCALE GENOMIC DNA]</scope>
    <source>
        <strain evidence="1 2">CBS 117625</strain>
    </source>
</reference>
<accession>A0A5N6T289</accession>
<name>A0A5N6T289_ASPPS</name>
<evidence type="ECO:0000313" key="2">
    <source>
        <dbReference type="Proteomes" id="UP000325672"/>
    </source>
</evidence>
<protein>
    <submittedName>
        <fullName evidence="1">Uncharacterized protein</fullName>
    </submittedName>
</protein>
<dbReference type="Proteomes" id="UP000325672">
    <property type="component" value="Unassembled WGS sequence"/>
</dbReference>
<keyword evidence="2" id="KW-1185">Reference proteome</keyword>
<dbReference type="OrthoDB" id="5410365at2759"/>
<proteinExistence type="predicted"/>
<dbReference type="EMBL" id="ML743561">
    <property type="protein sequence ID" value="KAE8140400.1"/>
    <property type="molecule type" value="Genomic_DNA"/>
</dbReference>
<dbReference type="RefSeq" id="XP_031916463.1">
    <property type="nucleotide sequence ID" value="XM_032053783.1"/>
</dbReference>
<sequence>MCVAVGRSHIIFTSCEVEYEVAIVCTILLAIHLYFIERSFTYGFVLLKYSPQHFGSQYTKMSTLSRFMNGFLNFDQVALGRLVLDTANPCRNFCKTGTLQLNEADRSRNEFANVYSLTNARSSSNFQVALTKLLDFSARKFGTSADTVQTDKAVSYELLNVDDKLETLLKDEAVQKWVETYKKKSRVYMVVALHAVQDISVSLDHDTTAAVGVKATVPVSTAAEAFAPGSTTVLPGEAAISEAVNPKVAVSHLGEFSRSASFAAPGERIIAVGYLEVKLWSFFSNQTEERPKLAKKAVWKSFDASRAAEAADMIEATVVGISPTDLGKGPQVIAESAALAGQFVIVEGQI</sequence>
<dbReference type="GeneID" id="43637993"/>